<dbReference type="AlphaFoldDB" id="A0A1J1J6H3"/>
<evidence type="ECO:0000256" key="1">
    <source>
        <dbReference type="SAM" id="MobiDB-lite"/>
    </source>
</evidence>
<name>A0A1J1J6H3_9DIPT</name>
<protein>
    <submittedName>
        <fullName evidence="2">CLUMA_CG019905, isoform A</fullName>
    </submittedName>
</protein>
<sequence length="67" mass="7708">MGKIHKTQKGMKECKTAANKCDKAKARRLKKRSTEIKQKKKDISCIMDGKAEDDDDNPWKTSRKTLI</sequence>
<accession>A0A1J1J6H3</accession>
<reference evidence="2 3" key="1">
    <citation type="submission" date="2015-04" db="EMBL/GenBank/DDBJ databases">
        <authorList>
            <person name="Syromyatnikov M.Y."/>
            <person name="Popov V.N."/>
        </authorList>
    </citation>
    <scope>NUCLEOTIDE SEQUENCE [LARGE SCALE GENOMIC DNA]</scope>
</reference>
<gene>
    <name evidence="2" type="ORF">CLUMA_CG019905</name>
</gene>
<dbReference type="EMBL" id="CVRI01000067">
    <property type="protein sequence ID" value="CRL06481.1"/>
    <property type="molecule type" value="Genomic_DNA"/>
</dbReference>
<keyword evidence="3" id="KW-1185">Reference proteome</keyword>
<feature type="region of interest" description="Disordered" evidence="1">
    <location>
        <begin position="47"/>
        <end position="67"/>
    </location>
</feature>
<evidence type="ECO:0000313" key="3">
    <source>
        <dbReference type="Proteomes" id="UP000183832"/>
    </source>
</evidence>
<dbReference type="Proteomes" id="UP000183832">
    <property type="component" value="Unassembled WGS sequence"/>
</dbReference>
<proteinExistence type="predicted"/>
<organism evidence="2 3">
    <name type="scientific">Clunio marinus</name>
    <dbReference type="NCBI Taxonomy" id="568069"/>
    <lineage>
        <taxon>Eukaryota</taxon>
        <taxon>Metazoa</taxon>
        <taxon>Ecdysozoa</taxon>
        <taxon>Arthropoda</taxon>
        <taxon>Hexapoda</taxon>
        <taxon>Insecta</taxon>
        <taxon>Pterygota</taxon>
        <taxon>Neoptera</taxon>
        <taxon>Endopterygota</taxon>
        <taxon>Diptera</taxon>
        <taxon>Nematocera</taxon>
        <taxon>Chironomoidea</taxon>
        <taxon>Chironomidae</taxon>
        <taxon>Clunio</taxon>
    </lineage>
</organism>
<evidence type="ECO:0000313" key="2">
    <source>
        <dbReference type="EMBL" id="CRL06481.1"/>
    </source>
</evidence>